<sequence>MLKALNDLKDKVVEDVKKPIVCWDRIYVQLIFQFEDRI</sequence>
<name>C0QQY0_PERMH</name>
<dbReference type="Proteomes" id="UP000001366">
    <property type="component" value="Chromosome"/>
</dbReference>
<keyword evidence="2" id="KW-1185">Reference proteome</keyword>
<dbReference type="AlphaFoldDB" id="C0QQY0"/>
<dbReference type="EMBL" id="CP001230">
    <property type="protein sequence ID" value="ACO04771.1"/>
    <property type="molecule type" value="Genomic_DNA"/>
</dbReference>
<dbReference type="KEGG" id="pmx:PERMA_1305"/>
<proteinExistence type="predicted"/>
<dbReference type="PaxDb" id="123214-PERMA_1305"/>
<evidence type="ECO:0000313" key="1">
    <source>
        <dbReference type="EMBL" id="ACO04771.1"/>
    </source>
</evidence>
<evidence type="ECO:0000313" key="2">
    <source>
        <dbReference type="Proteomes" id="UP000001366"/>
    </source>
</evidence>
<protein>
    <submittedName>
        <fullName evidence="1">Uncharacterized protein</fullName>
    </submittedName>
</protein>
<organism evidence="1 2">
    <name type="scientific">Persephonella marina (strain DSM 14350 / EX-H1)</name>
    <dbReference type="NCBI Taxonomy" id="123214"/>
    <lineage>
        <taxon>Bacteria</taxon>
        <taxon>Pseudomonadati</taxon>
        <taxon>Aquificota</taxon>
        <taxon>Aquificia</taxon>
        <taxon>Aquificales</taxon>
        <taxon>Hydrogenothermaceae</taxon>
        <taxon>Persephonella</taxon>
    </lineage>
</organism>
<gene>
    <name evidence="1" type="ordered locus">PERMA_1305</name>
</gene>
<dbReference type="HOGENOM" id="CLU_3331332_0_0_0"/>
<reference evidence="1 2" key="1">
    <citation type="journal article" date="2009" name="J. Bacteriol.">
        <title>Complete and draft genome sequences of six members of the Aquificales.</title>
        <authorList>
            <person name="Reysenbach A.L."/>
            <person name="Hamamura N."/>
            <person name="Podar M."/>
            <person name="Griffiths E."/>
            <person name="Ferreira S."/>
            <person name="Hochstein R."/>
            <person name="Heidelberg J."/>
            <person name="Johnson J."/>
            <person name="Mead D."/>
            <person name="Pohorille A."/>
            <person name="Sarmiento M."/>
            <person name="Schweighofer K."/>
            <person name="Seshadri R."/>
            <person name="Voytek M.A."/>
        </authorList>
    </citation>
    <scope>NUCLEOTIDE SEQUENCE [LARGE SCALE GENOMIC DNA]</scope>
    <source>
        <strain evidence="2">DSM 14350 / EX-H1</strain>
    </source>
</reference>
<accession>C0QQY0</accession>